<dbReference type="EMBL" id="JAVHNS010000016">
    <property type="protein sequence ID" value="KAK6333644.1"/>
    <property type="molecule type" value="Genomic_DNA"/>
</dbReference>
<keyword evidence="2" id="KW-1185">Reference proteome</keyword>
<evidence type="ECO:0000313" key="2">
    <source>
        <dbReference type="Proteomes" id="UP001373714"/>
    </source>
</evidence>
<reference evidence="1 2" key="1">
    <citation type="submission" date="2019-10" db="EMBL/GenBank/DDBJ databases">
        <authorList>
            <person name="Palmer J.M."/>
        </authorList>
    </citation>
    <scope>NUCLEOTIDE SEQUENCE [LARGE SCALE GENOMIC DNA]</scope>
    <source>
        <strain evidence="1 2">TWF730</strain>
    </source>
</reference>
<gene>
    <name evidence="1" type="ORF">TWF730_003828</name>
</gene>
<comment type="caution">
    <text evidence="1">The sequence shown here is derived from an EMBL/GenBank/DDBJ whole genome shotgun (WGS) entry which is preliminary data.</text>
</comment>
<protein>
    <submittedName>
        <fullName evidence="1">Uncharacterized protein</fullName>
    </submittedName>
</protein>
<name>A0AAV9U3B8_9PEZI</name>
<accession>A0AAV9U3B8</accession>
<dbReference type="Proteomes" id="UP001373714">
    <property type="component" value="Unassembled WGS sequence"/>
</dbReference>
<organism evidence="1 2">
    <name type="scientific">Orbilia blumenaviensis</name>
    <dbReference type="NCBI Taxonomy" id="1796055"/>
    <lineage>
        <taxon>Eukaryota</taxon>
        <taxon>Fungi</taxon>
        <taxon>Dikarya</taxon>
        <taxon>Ascomycota</taxon>
        <taxon>Pezizomycotina</taxon>
        <taxon>Orbiliomycetes</taxon>
        <taxon>Orbiliales</taxon>
        <taxon>Orbiliaceae</taxon>
        <taxon>Orbilia</taxon>
    </lineage>
</organism>
<proteinExistence type="predicted"/>
<dbReference type="AlphaFoldDB" id="A0AAV9U3B8"/>
<sequence>MVKANQKPLKYLLRNSTTIYKLQTNLCPLSIANPTNPDPISLTTLRTVIDEMVEKLNQMLPYVTEIMGEVDLGAQPSDFGLVGSSREDFDTISNLTSHLQEYLAHLKTFEEDVRFPMLWLYGFPALPSLGSPIPSKDLSLFLCIIWMCDSRGSTGEQVPPPWSIQAGNDPTFLEPSLIEVDTEGRRIFQMIIRNLQEILERQDLYNTEFRVWIENNIDEQKYDFSGLLPQWWKDSQGETIEAVFFGIRNWFVCWREIAPLNAIIGALDDILPLELYFPVSQGTTLVSRPAGGWPWES</sequence>
<evidence type="ECO:0000313" key="1">
    <source>
        <dbReference type="EMBL" id="KAK6333644.1"/>
    </source>
</evidence>